<sequence length="237" mass="25755">MNPRYVIGQRGYIFAVNKNAISVMNPSIEGQDLTNLKTEDGVMLGQELVQTGTNGGGSFSYMWPNPITKAVESKITYVEAEPNWGWIVAAGAYLSEFNQGANQVLYLLLITLGIALIIGAAVVWLFTNHIMKPISLMVEQVEKVSHGDLTIESISVKIKDEIGQLANDFNTMTSNLKKLIRQVALCSEQVAASSEELTASAEQSNQAAENNAAIIQELAEESSQSAKKIGEYVVTIQ</sequence>
<dbReference type="Proteomes" id="UP000593802">
    <property type="component" value="Chromosome"/>
</dbReference>
<dbReference type="CDD" id="cd06225">
    <property type="entry name" value="HAMP"/>
    <property type="match status" value="1"/>
</dbReference>
<protein>
    <recommendedName>
        <fullName evidence="7">HAMP domain-containing protein</fullName>
    </recommendedName>
</protein>
<feature type="transmembrane region" description="Helical" evidence="6">
    <location>
        <begin position="104"/>
        <end position="127"/>
    </location>
</feature>
<evidence type="ECO:0000256" key="5">
    <source>
        <dbReference type="ARBA" id="ARBA00023136"/>
    </source>
</evidence>
<dbReference type="GO" id="GO:0005886">
    <property type="term" value="C:plasma membrane"/>
    <property type="evidence" value="ECO:0007669"/>
    <property type="project" value="UniProtKB-SubCell"/>
</dbReference>
<keyword evidence="2" id="KW-1003">Cell membrane</keyword>
<evidence type="ECO:0000256" key="1">
    <source>
        <dbReference type="ARBA" id="ARBA00004651"/>
    </source>
</evidence>
<dbReference type="Gene3D" id="3.30.450.20">
    <property type="entry name" value="PAS domain"/>
    <property type="match status" value="1"/>
</dbReference>
<dbReference type="Gene3D" id="1.10.287.950">
    <property type="entry name" value="Methyl-accepting chemotaxis protein"/>
    <property type="match status" value="1"/>
</dbReference>
<dbReference type="SMART" id="SM00304">
    <property type="entry name" value="HAMP"/>
    <property type="match status" value="1"/>
</dbReference>
<dbReference type="AlphaFoldDB" id="A0A7I8DEJ8"/>
<proteinExistence type="predicted"/>
<dbReference type="GO" id="GO:0007165">
    <property type="term" value="P:signal transduction"/>
    <property type="evidence" value="ECO:0007669"/>
    <property type="project" value="InterPro"/>
</dbReference>
<keyword evidence="9" id="KW-1185">Reference proteome</keyword>
<dbReference type="EMBL" id="AP023366">
    <property type="protein sequence ID" value="BCJ88573.1"/>
    <property type="molecule type" value="Genomic_DNA"/>
</dbReference>
<evidence type="ECO:0000313" key="9">
    <source>
        <dbReference type="Proteomes" id="UP000593802"/>
    </source>
</evidence>
<name>A0A7I8DEJ8_9BACL</name>
<dbReference type="InterPro" id="IPR033480">
    <property type="entry name" value="sCache_2"/>
</dbReference>
<accession>A0A7I8DEJ8</accession>
<comment type="subcellular location">
    <subcellularLocation>
        <location evidence="1">Cell membrane</location>
        <topology evidence="1">Multi-pass membrane protein</topology>
    </subcellularLocation>
</comment>
<keyword evidence="5 6" id="KW-0472">Membrane</keyword>
<dbReference type="KEGG" id="eff:skT53_35580"/>
<keyword evidence="3 6" id="KW-0812">Transmembrane</keyword>
<evidence type="ECO:0000259" key="7">
    <source>
        <dbReference type="PROSITE" id="PS50885"/>
    </source>
</evidence>
<evidence type="ECO:0000256" key="3">
    <source>
        <dbReference type="ARBA" id="ARBA00022692"/>
    </source>
</evidence>
<reference evidence="8 9" key="1">
    <citation type="submission" date="2020-08" db="EMBL/GenBank/DDBJ databases">
        <title>Complete Genome Sequence of Effusibacillus dendaii Strain skT53, Isolated from Farmland soil.</title>
        <authorList>
            <person name="Konishi T."/>
            <person name="Kawasaki H."/>
        </authorList>
    </citation>
    <scope>NUCLEOTIDE SEQUENCE [LARGE SCALE GENOMIC DNA]</scope>
    <source>
        <strain evidence="9">skT53</strain>
    </source>
</reference>
<feature type="domain" description="HAMP" evidence="7">
    <location>
        <begin position="128"/>
        <end position="181"/>
    </location>
</feature>
<dbReference type="SUPFAM" id="SSF158472">
    <property type="entry name" value="HAMP domain-like"/>
    <property type="match status" value="1"/>
</dbReference>
<evidence type="ECO:0000256" key="2">
    <source>
        <dbReference type="ARBA" id="ARBA00022475"/>
    </source>
</evidence>
<gene>
    <name evidence="8" type="ORF">skT53_35580</name>
</gene>
<dbReference type="PROSITE" id="PS50885">
    <property type="entry name" value="HAMP"/>
    <property type="match status" value="1"/>
</dbReference>
<evidence type="ECO:0000256" key="4">
    <source>
        <dbReference type="ARBA" id="ARBA00022989"/>
    </source>
</evidence>
<evidence type="ECO:0000313" key="8">
    <source>
        <dbReference type="EMBL" id="BCJ88573.1"/>
    </source>
</evidence>
<dbReference type="Pfam" id="PF17200">
    <property type="entry name" value="sCache_2"/>
    <property type="match status" value="1"/>
</dbReference>
<dbReference type="PANTHER" id="PTHR32089">
    <property type="entry name" value="METHYL-ACCEPTING CHEMOTAXIS PROTEIN MCPB"/>
    <property type="match status" value="1"/>
</dbReference>
<dbReference type="RefSeq" id="WP_200759158.1">
    <property type="nucleotide sequence ID" value="NZ_AP023366.1"/>
</dbReference>
<evidence type="ECO:0000256" key="6">
    <source>
        <dbReference type="SAM" id="Phobius"/>
    </source>
</evidence>
<dbReference type="PANTHER" id="PTHR32089:SF114">
    <property type="entry name" value="METHYL-ACCEPTING CHEMOTAXIS PROTEIN MCPB"/>
    <property type="match status" value="1"/>
</dbReference>
<dbReference type="Pfam" id="PF00672">
    <property type="entry name" value="HAMP"/>
    <property type="match status" value="1"/>
</dbReference>
<keyword evidence="4 6" id="KW-1133">Transmembrane helix</keyword>
<dbReference type="InterPro" id="IPR003660">
    <property type="entry name" value="HAMP_dom"/>
</dbReference>
<organism evidence="8 9">
    <name type="scientific">Effusibacillus dendaii</name>
    <dbReference type="NCBI Taxonomy" id="2743772"/>
    <lineage>
        <taxon>Bacteria</taxon>
        <taxon>Bacillati</taxon>
        <taxon>Bacillota</taxon>
        <taxon>Bacilli</taxon>
        <taxon>Bacillales</taxon>
        <taxon>Alicyclobacillaceae</taxon>
        <taxon>Effusibacillus</taxon>
    </lineage>
</organism>